<comment type="similarity">
    <text evidence="10">Belongs to the RecC family.</text>
</comment>
<evidence type="ECO:0000256" key="3">
    <source>
        <dbReference type="ARBA" id="ARBA00022763"/>
    </source>
</evidence>
<name>A0ABR6RES0_9BURK</name>
<dbReference type="SUPFAM" id="SSF52980">
    <property type="entry name" value="Restriction endonuclease-like"/>
    <property type="match status" value="1"/>
</dbReference>
<evidence type="ECO:0000256" key="9">
    <source>
        <dbReference type="ARBA" id="ARBA00023204"/>
    </source>
</evidence>
<keyword evidence="8 10" id="KW-0238">DNA-binding</keyword>
<gene>
    <name evidence="10" type="primary">recC</name>
    <name evidence="12" type="ORF">HNP33_001715</name>
</gene>
<dbReference type="NCBIfam" id="TIGR01450">
    <property type="entry name" value="recC"/>
    <property type="match status" value="1"/>
</dbReference>
<dbReference type="Pfam" id="PF17946">
    <property type="entry name" value="RecC_C"/>
    <property type="match status" value="1"/>
</dbReference>
<comment type="miscellaneous">
    <text evidence="10">In the RecBCD complex, RecB has a slow 3'-5' helicase, an exonuclease activity and loads RecA onto ssDNA, RecD has a fast 5'-3' helicase activity, while RecC stimulates the ATPase and processivity of the RecB helicase and contributes to recognition of the Chi site.</text>
</comment>
<evidence type="ECO:0000256" key="4">
    <source>
        <dbReference type="ARBA" id="ARBA00022801"/>
    </source>
</evidence>
<evidence type="ECO:0000256" key="10">
    <source>
        <dbReference type="HAMAP-Rule" id="MF_01486"/>
    </source>
</evidence>
<dbReference type="EMBL" id="JACHKZ010000008">
    <property type="protein sequence ID" value="MBB6577658.1"/>
    <property type="molecule type" value="Genomic_DNA"/>
</dbReference>
<feature type="domain" description="RecC C-terminal" evidence="11">
    <location>
        <begin position="874"/>
        <end position="1141"/>
    </location>
</feature>
<dbReference type="PANTHER" id="PTHR30591:SF1">
    <property type="entry name" value="RECBCD ENZYME SUBUNIT RECC"/>
    <property type="match status" value="1"/>
</dbReference>
<evidence type="ECO:0000256" key="7">
    <source>
        <dbReference type="ARBA" id="ARBA00022840"/>
    </source>
</evidence>
<dbReference type="Gene3D" id="3.40.50.300">
    <property type="entry name" value="P-loop containing nucleotide triphosphate hydrolases"/>
    <property type="match status" value="2"/>
</dbReference>
<keyword evidence="1 10" id="KW-0540">Nuclease</keyword>
<dbReference type="Gene3D" id="1.10.486.10">
    <property type="entry name" value="PCRA, domain 4"/>
    <property type="match status" value="1"/>
</dbReference>
<dbReference type="InterPro" id="IPR006697">
    <property type="entry name" value="RecC"/>
</dbReference>
<protein>
    <recommendedName>
        <fullName evidence="10">RecBCD enzyme subunit RecC</fullName>
    </recommendedName>
    <alternativeName>
        <fullName evidence="10">Exonuclease V subunit RecC</fullName>
        <shortName evidence="10">ExoV subunit RecC</shortName>
    </alternativeName>
    <alternativeName>
        <fullName evidence="10">Helicase/nuclease RecBCD subunit RecC</fullName>
    </alternativeName>
</protein>
<keyword evidence="13" id="KW-1185">Reference proteome</keyword>
<dbReference type="InterPro" id="IPR013986">
    <property type="entry name" value="DExx_box_DNA_helicase_dom_sf"/>
</dbReference>
<dbReference type="InterPro" id="IPR041500">
    <property type="entry name" value="RecC_C"/>
</dbReference>
<dbReference type="Proteomes" id="UP000562492">
    <property type="component" value="Unassembled WGS sequence"/>
</dbReference>
<evidence type="ECO:0000313" key="13">
    <source>
        <dbReference type="Proteomes" id="UP000562492"/>
    </source>
</evidence>
<dbReference type="PIRSF" id="PIRSF000980">
    <property type="entry name" value="RecC"/>
    <property type="match status" value="1"/>
</dbReference>
<dbReference type="RefSeq" id="WP_184707328.1">
    <property type="nucleotide sequence ID" value="NZ_JACHKZ010000008.1"/>
</dbReference>
<evidence type="ECO:0000256" key="6">
    <source>
        <dbReference type="ARBA" id="ARBA00022839"/>
    </source>
</evidence>
<sequence length="1224" mass="135652">MNAPVSPAITPGLMVIHSNHPEALRDLVVAWMRRYPLAPLESETILVQSNGIAQWLKLSLAQPVAQGGCGVTAAVDVQLPAQFLWRAYRTVLGKHQVPEISPLDKQPLTWRLMHLLPQLLQQDTFAALRRFLQDDGDQRKRYQLAERIADLFDQYQVYRADWLEDWAQGRDVLRTARGGEAPLAADQCWQAALWRSLLDDVGPADMQTSRAAVHQQFLDFWQVPHATPVGLPRRVVVFGISSMPAQTLQALAAISSTCQVLLCVHNPCRHHWSDIVADKDLLRHQYRRQARRSTMAHALSDDELHQHAHPLLAAWGKQGRDYIHLIDEFDDSRQCAAQLAPINGGRIDLFSDDKPRHMLAQLQDDILDLRPLAESRARWPAFSPTQDGSIRFATAFSPQREVEALHDQLLARMDADPALAPRDIIVMVPDINDYAPHIEAVFGRIGRDDPRHIPYTVADQGQRGRAPLLVALEHVLAMPESRFAVSEILDLLAVDAVRQRFGIDESDVPLLHRWIEGAGVRWGLDAAQRARIGLAQAGETNSWRFGLRRMLLGFAVGQGEALADIEPYDEIGGLDAVALGGLAALLRALEQSCTLLAEPVSPEAWVERARTVLELLLAPRQERESLLRDQLLQGLDKWLTQCKAAEFADAVPLSVLREVWLAGMDAGSLNQRFMAGSVSFCSLMPMRAIPFKLVCLLGMNDGAYPRPISVLDFDLMRQEYRPGDRSRRDDDRYLLLEAVLSAREQLYISWVGRSIRDSTVRPASVLVGQLRDHLSQGWRLAGDGQAPHGSQPPSDAERARMLAAITQEHPLQAFSPRYFAQAMAGGNPSDGLFTYAQEWHGVHVPTPTSVPAPATIDGYQDVHAALLPPEARDAAVGLRALQDFALQPVQAFFRQRLRVYFADEALTSQDDEMFTPDGLQAWQLQARLLSDVQPWLESQDAQTLQGPHLPAALAAQLALSAGRLQREGMLPLQGFAECAVQPATQAAQRGLLHYAQALRIWPQRIDEAWELRSSHADAGIDVADWLRGLRAAAGVAEADLTRPDLTRPEQCARITLSAGRLHSGKEVRHDRLLRHWVEHLAWHVAGRPLVSVVCSESGIAVLPPLPAPQARMHWHALLALWAEGMREPLPLAARTGIAAAQGMQAQQIAGVYDDAYRGTGEVQRLPELARSYPDFDHLQADGRFAQLAAQLYGPMLECVRLISSHDPAALGRIARGEADTGGAP</sequence>
<evidence type="ECO:0000256" key="2">
    <source>
        <dbReference type="ARBA" id="ARBA00022741"/>
    </source>
</evidence>
<dbReference type="Gene3D" id="3.40.50.10930">
    <property type="match status" value="1"/>
</dbReference>
<comment type="function">
    <text evidence="10">A helicase/nuclease that prepares dsDNA breaks (DSB) for recombinational DNA repair. Binds to DSBs and unwinds DNA via a highly rapid and processive ATP-dependent bidirectional helicase activity. Unwinds dsDNA until it encounters a Chi (crossover hotspot instigator) sequence from the 3' direction. Cuts ssDNA a few nucleotides 3' to the Chi site. The properties and activities of the enzyme are changed at Chi. The Chi-altered holoenzyme produces a long 3'-ssDNA overhang and facilitates RecA-binding to the ssDNA for homologous DNA recombination and repair. Holoenzyme degrades any linearized DNA that is unable to undergo homologous recombination. In the holoenzyme this subunit recognizes the wild-type Chi sequence, and when added to isolated RecB increases its ATP-dependent helicase processivity.</text>
</comment>
<dbReference type="Gene3D" id="1.10.10.990">
    <property type="match status" value="1"/>
</dbReference>
<dbReference type="InterPro" id="IPR011335">
    <property type="entry name" value="Restrct_endonuc-II-like"/>
</dbReference>
<dbReference type="InterPro" id="IPR027417">
    <property type="entry name" value="P-loop_NTPase"/>
</dbReference>
<evidence type="ECO:0000259" key="11">
    <source>
        <dbReference type="Pfam" id="PF17946"/>
    </source>
</evidence>
<reference evidence="12 13" key="1">
    <citation type="submission" date="2020-08" db="EMBL/GenBank/DDBJ databases">
        <title>Functional genomics of gut bacteria from endangered species of beetles.</title>
        <authorList>
            <person name="Carlos-Shanley C."/>
        </authorList>
    </citation>
    <scope>NUCLEOTIDE SEQUENCE [LARGE SCALE GENOMIC DNA]</scope>
    <source>
        <strain evidence="12 13">S00124</strain>
    </source>
</reference>
<comment type="subunit">
    <text evidence="10">Heterotrimer of RecB, RecC and RecD. All subunits contribute to DNA-binding.</text>
</comment>
<evidence type="ECO:0000256" key="8">
    <source>
        <dbReference type="ARBA" id="ARBA00023125"/>
    </source>
</evidence>
<dbReference type="Pfam" id="PF04257">
    <property type="entry name" value="Exonuc_V_gamma"/>
    <property type="match status" value="1"/>
</dbReference>
<evidence type="ECO:0000256" key="1">
    <source>
        <dbReference type="ARBA" id="ARBA00022722"/>
    </source>
</evidence>
<keyword evidence="6 10" id="KW-0269">Exonuclease</keyword>
<keyword evidence="4 10" id="KW-0378">Hydrolase</keyword>
<evidence type="ECO:0000313" key="12">
    <source>
        <dbReference type="EMBL" id="MBB6577658.1"/>
    </source>
</evidence>
<keyword evidence="9 10" id="KW-0234">DNA repair</keyword>
<proteinExistence type="inferred from homology"/>
<dbReference type="HAMAP" id="MF_01486">
    <property type="entry name" value="RecC"/>
    <property type="match status" value="1"/>
</dbReference>
<dbReference type="GO" id="GO:0008854">
    <property type="term" value="F:exodeoxyribonuclease V activity"/>
    <property type="evidence" value="ECO:0007669"/>
    <property type="project" value="UniProtKB-EC"/>
</dbReference>
<keyword evidence="7 10" id="KW-0067">ATP-binding</keyword>
<dbReference type="Gene3D" id="1.10.10.160">
    <property type="match status" value="1"/>
</dbReference>
<keyword evidence="5 10" id="KW-0347">Helicase</keyword>
<organism evidence="12 13">
    <name type="scientific">Comamonas odontotermitis</name>
    <dbReference type="NCBI Taxonomy" id="379895"/>
    <lineage>
        <taxon>Bacteria</taxon>
        <taxon>Pseudomonadati</taxon>
        <taxon>Pseudomonadota</taxon>
        <taxon>Betaproteobacteria</taxon>
        <taxon>Burkholderiales</taxon>
        <taxon>Comamonadaceae</taxon>
        <taxon>Comamonas</taxon>
    </lineage>
</organism>
<comment type="caution">
    <text evidence="12">The sequence shown here is derived from an EMBL/GenBank/DDBJ whole genome shotgun (WGS) entry which is preliminary data.</text>
</comment>
<dbReference type="SUPFAM" id="SSF52540">
    <property type="entry name" value="P-loop containing nucleoside triphosphate hydrolases"/>
    <property type="match status" value="2"/>
</dbReference>
<keyword evidence="2 10" id="KW-0547">Nucleotide-binding</keyword>
<evidence type="ECO:0000256" key="5">
    <source>
        <dbReference type="ARBA" id="ARBA00022806"/>
    </source>
</evidence>
<dbReference type="PANTHER" id="PTHR30591">
    <property type="entry name" value="RECBCD ENZYME SUBUNIT RECC"/>
    <property type="match status" value="1"/>
</dbReference>
<keyword evidence="3 10" id="KW-0227">DNA damage</keyword>
<accession>A0ABR6RES0</accession>